<keyword evidence="4" id="KW-0227">DNA damage</keyword>
<evidence type="ECO:0000256" key="3">
    <source>
        <dbReference type="ARBA" id="ARBA00022723"/>
    </source>
</evidence>
<dbReference type="GO" id="GO:0006284">
    <property type="term" value="P:base-excision repair"/>
    <property type="evidence" value="ECO:0007669"/>
    <property type="project" value="TreeGrafter"/>
</dbReference>
<evidence type="ECO:0000256" key="9">
    <source>
        <dbReference type="ARBA" id="ARBA00023242"/>
    </source>
</evidence>
<feature type="compositionally biased region" description="Acidic residues" evidence="10">
    <location>
        <begin position="241"/>
        <end position="253"/>
    </location>
</feature>
<evidence type="ECO:0000313" key="13">
    <source>
        <dbReference type="Proteomes" id="UP001142055"/>
    </source>
</evidence>
<keyword evidence="9" id="KW-0539">Nucleus</keyword>
<dbReference type="Pfam" id="PF05181">
    <property type="entry name" value="XPA_C"/>
    <property type="match status" value="1"/>
</dbReference>
<comment type="caution">
    <text evidence="12">The sequence shown here is derived from an EMBL/GenBank/DDBJ whole genome shotgun (WGS) entry which is preliminary data.</text>
</comment>
<dbReference type="InterPro" id="IPR009061">
    <property type="entry name" value="DNA-bd_dom_put_sf"/>
</dbReference>
<evidence type="ECO:0000259" key="11">
    <source>
        <dbReference type="Pfam" id="PF05181"/>
    </source>
</evidence>
<dbReference type="InterPro" id="IPR022656">
    <property type="entry name" value="XPA_C"/>
</dbReference>
<keyword evidence="7" id="KW-0238">DNA-binding</keyword>
<dbReference type="PROSITE" id="PS00753">
    <property type="entry name" value="XPA_2"/>
    <property type="match status" value="1"/>
</dbReference>
<accession>A0A9Q0MH69</accession>
<evidence type="ECO:0000256" key="6">
    <source>
        <dbReference type="ARBA" id="ARBA00022833"/>
    </source>
</evidence>
<dbReference type="Proteomes" id="UP001142055">
    <property type="component" value="Chromosome 1"/>
</dbReference>
<feature type="region of interest" description="Disordered" evidence="10">
    <location>
        <begin position="65"/>
        <end position="84"/>
    </location>
</feature>
<evidence type="ECO:0000256" key="7">
    <source>
        <dbReference type="ARBA" id="ARBA00023125"/>
    </source>
</evidence>
<dbReference type="AlphaFoldDB" id="A0A9Q0MH69"/>
<proteinExistence type="inferred from homology"/>
<name>A0A9Q0MH69_BLOTA</name>
<keyword evidence="3" id="KW-0479">Metal-binding</keyword>
<dbReference type="NCBIfam" id="TIGR00598">
    <property type="entry name" value="rad14"/>
    <property type="match status" value="1"/>
</dbReference>
<evidence type="ECO:0000256" key="5">
    <source>
        <dbReference type="ARBA" id="ARBA00022771"/>
    </source>
</evidence>
<organism evidence="12 13">
    <name type="scientific">Blomia tropicalis</name>
    <name type="common">Mite</name>
    <dbReference type="NCBI Taxonomy" id="40697"/>
    <lineage>
        <taxon>Eukaryota</taxon>
        <taxon>Metazoa</taxon>
        <taxon>Ecdysozoa</taxon>
        <taxon>Arthropoda</taxon>
        <taxon>Chelicerata</taxon>
        <taxon>Arachnida</taxon>
        <taxon>Acari</taxon>
        <taxon>Acariformes</taxon>
        <taxon>Sarcoptiformes</taxon>
        <taxon>Astigmata</taxon>
        <taxon>Glycyphagoidea</taxon>
        <taxon>Echimyopodidae</taxon>
        <taxon>Blomia</taxon>
    </lineage>
</organism>
<comment type="similarity">
    <text evidence="2">Belongs to the XPA family.</text>
</comment>
<dbReference type="GO" id="GO:0000715">
    <property type="term" value="P:nucleotide-excision repair, DNA damage recognition"/>
    <property type="evidence" value="ECO:0007669"/>
    <property type="project" value="TreeGrafter"/>
</dbReference>
<feature type="region of interest" description="Disordered" evidence="10">
    <location>
        <begin position="227"/>
        <end position="254"/>
    </location>
</feature>
<evidence type="ECO:0000256" key="2">
    <source>
        <dbReference type="ARBA" id="ARBA00005548"/>
    </source>
</evidence>
<gene>
    <name evidence="12" type="ORF">RDWZM_002035</name>
</gene>
<feature type="compositionally biased region" description="Basic and acidic residues" evidence="10">
    <location>
        <begin position="230"/>
        <end position="240"/>
    </location>
</feature>
<dbReference type="SUPFAM" id="SSF46955">
    <property type="entry name" value="Putative DNA-binding domain"/>
    <property type="match status" value="1"/>
</dbReference>
<dbReference type="InterPro" id="IPR022658">
    <property type="entry name" value="XPA_CS"/>
</dbReference>
<evidence type="ECO:0000256" key="4">
    <source>
        <dbReference type="ARBA" id="ARBA00022763"/>
    </source>
</evidence>
<dbReference type="SUPFAM" id="SSF57716">
    <property type="entry name" value="Glucocorticoid receptor-like (DNA-binding domain)"/>
    <property type="match status" value="1"/>
</dbReference>
<evidence type="ECO:0000256" key="1">
    <source>
        <dbReference type="ARBA" id="ARBA00004123"/>
    </source>
</evidence>
<dbReference type="EMBL" id="JAPWDV010000001">
    <property type="protein sequence ID" value="KAJ6223490.1"/>
    <property type="molecule type" value="Genomic_DNA"/>
</dbReference>
<evidence type="ECO:0000256" key="8">
    <source>
        <dbReference type="ARBA" id="ARBA00023204"/>
    </source>
</evidence>
<dbReference type="GO" id="GO:0000110">
    <property type="term" value="C:nucleotide-excision repair factor 1 complex"/>
    <property type="evidence" value="ECO:0007669"/>
    <property type="project" value="TreeGrafter"/>
</dbReference>
<dbReference type="GO" id="GO:0008270">
    <property type="term" value="F:zinc ion binding"/>
    <property type="evidence" value="ECO:0007669"/>
    <property type="project" value="UniProtKB-KW"/>
</dbReference>
<dbReference type="Pfam" id="PF01286">
    <property type="entry name" value="XPA_N"/>
    <property type="match status" value="1"/>
</dbReference>
<dbReference type="InterPro" id="IPR000465">
    <property type="entry name" value="XPA/RAD14"/>
</dbReference>
<keyword evidence="8" id="KW-0234">DNA repair</keyword>
<dbReference type="GO" id="GO:0070914">
    <property type="term" value="P:UV-damage excision repair"/>
    <property type="evidence" value="ECO:0007669"/>
    <property type="project" value="TreeGrafter"/>
</dbReference>
<dbReference type="InterPro" id="IPR022652">
    <property type="entry name" value="Znf_XPA_CS"/>
</dbReference>
<evidence type="ECO:0000256" key="10">
    <source>
        <dbReference type="SAM" id="MobiDB-lite"/>
    </source>
</evidence>
<dbReference type="InterPro" id="IPR037129">
    <property type="entry name" value="XPA_sf"/>
</dbReference>
<feature type="compositionally biased region" description="Low complexity" evidence="10">
    <location>
        <begin position="67"/>
        <end position="81"/>
    </location>
</feature>
<dbReference type="GO" id="GO:0003684">
    <property type="term" value="F:damaged DNA binding"/>
    <property type="evidence" value="ECO:0007669"/>
    <property type="project" value="InterPro"/>
</dbReference>
<feature type="domain" description="XPA C-terminal" evidence="11">
    <location>
        <begin position="127"/>
        <end position="178"/>
    </location>
</feature>
<dbReference type="Gene3D" id="3.90.530.10">
    <property type="entry name" value="XPA C-terminal domain"/>
    <property type="match status" value="1"/>
</dbReference>
<keyword evidence="6" id="KW-0862">Zinc</keyword>
<comment type="subcellular location">
    <subcellularLocation>
        <location evidence="1">Nucleus</location>
    </subcellularLocation>
</comment>
<sequence length="272" mass="32227">MAEPTNEQLALIERNRQRALLKQQKKQTNLTTVEAFQLEKYDELKVSASQDTGGGFFLNNEEKSDKFSIQQQQQQPSSSKQTLDKPILLDTRENVCDECQDNFSNSFLLSTYNEKICDQCNEPKGRHRLITKTEAKSEYLLSDADLEMREPILKFLLKKNPRDYARHGYMKLYLLMQVEERALEVWGSEEKLEEERELREEKRDNRKRKKFDKEIKKMRMDARSSYYKKRLTETHEHEFGAEEPDSEADDQDGDYFRQTCASCGFVKRYEKL</sequence>
<dbReference type="OMA" id="EFGEDTY"/>
<dbReference type="PANTHER" id="PTHR10142">
    <property type="entry name" value="DNA REPAIR PROTEIN COMPLEMENTING XP-A CELLS"/>
    <property type="match status" value="1"/>
</dbReference>
<keyword evidence="5" id="KW-0863">Zinc-finger</keyword>
<dbReference type="GO" id="GO:1901255">
    <property type="term" value="P:nucleotide-excision repair involved in interstrand cross-link repair"/>
    <property type="evidence" value="ECO:0007669"/>
    <property type="project" value="TreeGrafter"/>
</dbReference>
<reference evidence="12" key="1">
    <citation type="submission" date="2022-12" db="EMBL/GenBank/DDBJ databases">
        <title>Genome assemblies of Blomia tropicalis.</title>
        <authorList>
            <person name="Cui Y."/>
        </authorList>
    </citation>
    <scope>NUCLEOTIDE SEQUENCE</scope>
    <source>
        <tissue evidence="12">Adult mites</tissue>
    </source>
</reference>
<evidence type="ECO:0000313" key="12">
    <source>
        <dbReference type="EMBL" id="KAJ6223490.1"/>
    </source>
</evidence>
<dbReference type="PANTHER" id="PTHR10142:SF0">
    <property type="entry name" value="DNA REPAIR PROTEIN COMPLEMENTING XP-A CELLS"/>
    <property type="match status" value="1"/>
</dbReference>
<protein>
    <recommendedName>
        <fullName evidence="11">XPA C-terminal domain-containing protein</fullName>
    </recommendedName>
</protein>
<keyword evidence="13" id="KW-1185">Reference proteome</keyword>